<dbReference type="Proteomes" id="UP000499080">
    <property type="component" value="Unassembled WGS sequence"/>
</dbReference>
<reference evidence="1 2" key="1">
    <citation type="journal article" date="2019" name="Sci. Rep.">
        <title>Orb-weaving spider Araneus ventricosus genome elucidates the spidroin gene catalogue.</title>
        <authorList>
            <person name="Kono N."/>
            <person name="Nakamura H."/>
            <person name="Ohtoshi R."/>
            <person name="Moran D.A.P."/>
            <person name="Shinohara A."/>
            <person name="Yoshida Y."/>
            <person name="Fujiwara M."/>
            <person name="Mori M."/>
            <person name="Tomita M."/>
            <person name="Arakawa K."/>
        </authorList>
    </citation>
    <scope>NUCLEOTIDE SEQUENCE [LARGE SCALE GENOMIC DNA]</scope>
</reference>
<comment type="caution">
    <text evidence="1">The sequence shown here is derived from an EMBL/GenBank/DDBJ whole genome shotgun (WGS) entry which is preliminary data.</text>
</comment>
<keyword evidence="2" id="KW-1185">Reference proteome</keyword>
<dbReference type="EMBL" id="BGPR01001562">
    <property type="protein sequence ID" value="GBM56754.1"/>
    <property type="molecule type" value="Genomic_DNA"/>
</dbReference>
<organism evidence="1 2">
    <name type="scientific">Araneus ventricosus</name>
    <name type="common">Orbweaver spider</name>
    <name type="synonym">Epeira ventricosa</name>
    <dbReference type="NCBI Taxonomy" id="182803"/>
    <lineage>
        <taxon>Eukaryota</taxon>
        <taxon>Metazoa</taxon>
        <taxon>Ecdysozoa</taxon>
        <taxon>Arthropoda</taxon>
        <taxon>Chelicerata</taxon>
        <taxon>Arachnida</taxon>
        <taxon>Araneae</taxon>
        <taxon>Araneomorphae</taxon>
        <taxon>Entelegynae</taxon>
        <taxon>Araneoidea</taxon>
        <taxon>Araneidae</taxon>
        <taxon>Araneus</taxon>
    </lineage>
</organism>
<name>A0A4Y2GXB5_ARAVE</name>
<evidence type="ECO:0000313" key="1">
    <source>
        <dbReference type="EMBL" id="GBM56754.1"/>
    </source>
</evidence>
<sequence length="98" mass="11102">MSMSFAPGWLRRLHVIGMKYAVFVWDSAFDAAYISNQEARSALVDIALLSLRQHSRWFDVEDCDSSLSNFGEDIIVSCAGNLVKLDLHEFSTMISQRI</sequence>
<protein>
    <submittedName>
        <fullName evidence="1">Uncharacterized protein</fullName>
    </submittedName>
</protein>
<gene>
    <name evidence="1" type="ORF">AVEN_211090_1</name>
</gene>
<proteinExistence type="predicted"/>
<evidence type="ECO:0000313" key="2">
    <source>
        <dbReference type="Proteomes" id="UP000499080"/>
    </source>
</evidence>
<dbReference type="AlphaFoldDB" id="A0A4Y2GXB5"/>
<accession>A0A4Y2GXB5</accession>